<accession>A0ACB6QRS4</accession>
<reference evidence="1" key="1">
    <citation type="journal article" date="2020" name="Stud. Mycol.">
        <title>101 Dothideomycetes genomes: a test case for predicting lifestyles and emergence of pathogens.</title>
        <authorList>
            <person name="Haridas S."/>
            <person name="Albert R."/>
            <person name="Binder M."/>
            <person name="Bloem J."/>
            <person name="Labutti K."/>
            <person name="Salamov A."/>
            <person name="Andreopoulos B."/>
            <person name="Baker S."/>
            <person name="Barry K."/>
            <person name="Bills G."/>
            <person name="Bluhm B."/>
            <person name="Cannon C."/>
            <person name="Castanera R."/>
            <person name="Culley D."/>
            <person name="Daum C."/>
            <person name="Ezra D."/>
            <person name="Gonzalez J."/>
            <person name="Henrissat B."/>
            <person name="Kuo A."/>
            <person name="Liang C."/>
            <person name="Lipzen A."/>
            <person name="Lutzoni F."/>
            <person name="Magnuson J."/>
            <person name="Mondo S."/>
            <person name="Nolan M."/>
            <person name="Ohm R."/>
            <person name="Pangilinan J."/>
            <person name="Park H.-J."/>
            <person name="Ramirez L."/>
            <person name="Alfaro M."/>
            <person name="Sun H."/>
            <person name="Tritt A."/>
            <person name="Yoshinaga Y."/>
            <person name="Zwiers L.-H."/>
            <person name="Turgeon B."/>
            <person name="Goodwin S."/>
            <person name="Spatafora J."/>
            <person name="Crous P."/>
            <person name="Grigoriev I."/>
        </authorList>
    </citation>
    <scope>NUCLEOTIDE SEQUENCE</scope>
    <source>
        <strain evidence="1">ATCC 200398</strain>
    </source>
</reference>
<dbReference type="EMBL" id="MU003511">
    <property type="protein sequence ID" value="KAF2469590.1"/>
    <property type="molecule type" value="Genomic_DNA"/>
</dbReference>
<dbReference type="Proteomes" id="UP000799755">
    <property type="component" value="Unassembled WGS sequence"/>
</dbReference>
<gene>
    <name evidence="1" type="ORF">BDR25DRAFT_356320</name>
</gene>
<comment type="caution">
    <text evidence="1">The sequence shown here is derived from an EMBL/GenBank/DDBJ whole genome shotgun (WGS) entry which is preliminary data.</text>
</comment>
<evidence type="ECO:0000313" key="2">
    <source>
        <dbReference type="Proteomes" id="UP000799755"/>
    </source>
</evidence>
<keyword evidence="2" id="KW-1185">Reference proteome</keyword>
<evidence type="ECO:0000313" key="1">
    <source>
        <dbReference type="EMBL" id="KAF2469590.1"/>
    </source>
</evidence>
<organism evidence="1 2">
    <name type="scientific">Lindgomyces ingoldianus</name>
    <dbReference type="NCBI Taxonomy" id="673940"/>
    <lineage>
        <taxon>Eukaryota</taxon>
        <taxon>Fungi</taxon>
        <taxon>Dikarya</taxon>
        <taxon>Ascomycota</taxon>
        <taxon>Pezizomycotina</taxon>
        <taxon>Dothideomycetes</taxon>
        <taxon>Pleosporomycetidae</taxon>
        <taxon>Pleosporales</taxon>
        <taxon>Lindgomycetaceae</taxon>
        <taxon>Lindgomyces</taxon>
    </lineage>
</organism>
<proteinExistence type="predicted"/>
<name>A0ACB6QRS4_9PLEO</name>
<sequence>MKRRPVTLQHLGPLQLTTSEVVLVHRSQIRGPKFVIGAQAGGVVLAGQYTCHRTGTWYSECH</sequence>
<protein>
    <submittedName>
        <fullName evidence="1">Uncharacterized protein</fullName>
    </submittedName>
</protein>